<dbReference type="AlphaFoldDB" id="A0A1Y3BES2"/>
<comment type="caution">
    <text evidence="1">The sequence shown here is derived from an EMBL/GenBank/DDBJ whole genome shotgun (WGS) entry which is preliminary data.</text>
</comment>
<evidence type="ECO:0000313" key="1">
    <source>
        <dbReference type="EMBL" id="OTF79399.1"/>
    </source>
</evidence>
<feature type="non-terminal residue" evidence="1">
    <location>
        <position position="81"/>
    </location>
</feature>
<protein>
    <submittedName>
        <fullName evidence="1">Uncharacterized protein</fullName>
    </submittedName>
</protein>
<name>A0A1Y3BES2_EURMA</name>
<proteinExistence type="predicted"/>
<accession>A0A1Y3BES2</accession>
<keyword evidence="2" id="KW-1185">Reference proteome</keyword>
<dbReference type="EMBL" id="MUJZ01023300">
    <property type="protein sequence ID" value="OTF79399.1"/>
    <property type="molecule type" value="Genomic_DNA"/>
</dbReference>
<evidence type="ECO:0000313" key="2">
    <source>
        <dbReference type="Proteomes" id="UP000194236"/>
    </source>
</evidence>
<dbReference type="Proteomes" id="UP000194236">
    <property type="component" value="Unassembled WGS sequence"/>
</dbReference>
<sequence length="81" mass="9732">MEEVQKLKSRRKVLILEHEQIDKQLDESKKLAQTSRDRIVRIKTEIDGMRIKRDQIMAKQTKIKTQMKSLTEKQLLIEQEK</sequence>
<gene>
    <name evidence="1" type="ORF">BLA29_014934</name>
</gene>
<reference evidence="1 2" key="1">
    <citation type="submission" date="2017-03" db="EMBL/GenBank/DDBJ databases">
        <title>Genome Survey of Euroglyphus maynei.</title>
        <authorList>
            <person name="Arlian L.G."/>
            <person name="Morgan M.S."/>
            <person name="Rider S.D."/>
        </authorList>
    </citation>
    <scope>NUCLEOTIDE SEQUENCE [LARGE SCALE GENOMIC DNA]</scope>
    <source>
        <strain evidence="1">Arlian Lab</strain>
        <tissue evidence="1">Whole body</tissue>
    </source>
</reference>
<organism evidence="1 2">
    <name type="scientific">Euroglyphus maynei</name>
    <name type="common">Mayne's house dust mite</name>
    <dbReference type="NCBI Taxonomy" id="6958"/>
    <lineage>
        <taxon>Eukaryota</taxon>
        <taxon>Metazoa</taxon>
        <taxon>Ecdysozoa</taxon>
        <taxon>Arthropoda</taxon>
        <taxon>Chelicerata</taxon>
        <taxon>Arachnida</taxon>
        <taxon>Acari</taxon>
        <taxon>Acariformes</taxon>
        <taxon>Sarcoptiformes</taxon>
        <taxon>Astigmata</taxon>
        <taxon>Psoroptidia</taxon>
        <taxon>Analgoidea</taxon>
        <taxon>Pyroglyphidae</taxon>
        <taxon>Pyroglyphinae</taxon>
        <taxon>Euroglyphus</taxon>
    </lineage>
</organism>